<dbReference type="RefSeq" id="WP_014731732.1">
    <property type="nucleotide sequence ID" value="NC_017934.1"/>
</dbReference>
<organism evidence="2 3">
    <name type="scientific">Mesotoga prima MesG1.Ag.4.2</name>
    <dbReference type="NCBI Taxonomy" id="660470"/>
    <lineage>
        <taxon>Bacteria</taxon>
        <taxon>Thermotogati</taxon>
        <taxon>Thermotogota</taxon>
        <taxon>Thermotogae</taxon>
        <taxon>Kosmotogales</taxon>
        <taxon>Kosmotogaceae</taxon>
        <taxon>Mesotoga</taxon>
    </lineage>
</organism>
<dbReference type="KEGG" id="mpg:Theba_2364"/>
<dbReference type="AlphaFoldDB" id="I2F7T2"/>
<dbReference type="HOGENOM" id="CLU_1155351_0_0_0"/>
<evidence type="ECO:0000313" key="3">
    <source>
        <dbReference type="Proteomes" id="UP000002881"/>
    </source>
</evidence>
<dbReference type="Proteomes" id="UP000002881">
    <property type="component" value="Chromosome"/>
</dbReference>
<dbReference type="SUPFAM" id="SSF58113">
    <property type="entry name" value="Apolipoprotein A-I"/>
    <property type="match status" value="1"/>
</dbReference>
<keyword evidence="3" id="KW-1185">Reference proteome</keyword>
<dbReference type="EMBL" id="CP003532">
    <property type="protein sequence ID" value="AFK07985.1"/>
    <property type="molecule type" value="Genomic_DNA"/>
</dbReference>
<accession>I2F7T2</accession>
<name>I2F7T2_9BACT</name>
<keyword evidence="1" id="KW-0175">Coiled coil</keyword>
<feature type="coiled-coil region" evidence="1">
    <location>
        <begin position="59"/>
        <end position="86"/>
    </location>
</feature>
<proteinExistence type="predicted"/>
<gene>
    <name evidence="2" type="ORF">Theba_2364</name>
</gene>
<dbReference type="GeneID" id="87108080"/>
<evidence type="ECO:0000256" key="1">
    <source>
        <dbReference type="SAM" id="Coils"/>
    </source>
</evidence>
<reference evidence="2 3" key="1">
    <citation type="journal article" date="2012" name="Genome Biol. Evol.">
        <title>Genome Sequence of the Mesophilic Thermotogales Bacterium Mesotoga prima MesG1.Ag.4.2 Reveals the Largest Thermotogales Genome To Date.</title>
        <authorList>
            <person name="Zhaxybayeva O."/>
            <person name="Swithers K.S."/>
            <person name="Foght J."/>
            <person name="Green A.G."/>
            <person name="Bruce D."/>
            <person name="Detter C."/>
            <person name="Han S."/>
            <person name="Teshima H."/>
            <person name="Han J."/>
            <person name="Woyke T."/>
            <person name="Pitluck S."/>
            <person name="Nolan M."/>
            <person name="Ivanova N."/>
            <person name="Pati A."/>
            <person name="Land M.L."/>
            <person name="Dlutek M."/>
            <person name="Doolittle W.F."/>
            <person name="Noll K.M."/>
            <person name="Nesbo C.L."/>
        </authorList>
    </citation>
    <scope>NUCLEOTIDE SEQUENCE [LARGE SCALE GENOMIC DNA]</scope>
    <source>
        <strain evidence="3">mesG1.Ag.4.2</strain>
    </source>
</reference>
<evidence type="ECO:0000313" key="2">
    <source>
        <dbReference type="EMBL" id="AFK07985.1"/>
    </source>
</evidence>
<protein>
    <submittedName>
        <fullName evidence="2">Uncharacterized protein</fullName>
    </submittedName>
</protein>
<sequence precursor="true">MKKIAVLSILMLILGVVATASPGFRNDMDGEILELRLQIQIANAINAANLSPEQLGQVYDLAKSTRDELEALKERVTNTLEETLEKAISGEEATFPEIDSTRTRMQSIVENYLSGLKSVITVEQAENLAEYFRERPLANRSEVHEKNAPIIGRIEERLPEIEEQMRQQFRNLPPEAQERLKNLDVDERTRVMKEKMTDRLNASRPGIVERPVQNKFTTQRLAMVLLSDEALEVMEKMLGQ</sequence>